<name>A0AAW2IP00_9LAMI</name>
<organism evidence="2">
    <name type="scientific">Sesamum angustifolium</name>
    <dbReference type="NCBI Taxonomy" id="2727405"/>
    <lineage>
        <taxon>Eukaryota</taxon>
        <taxon>Viridiplantae</taxon>
        <taxon>Streptophyta</taxon>
        <taxon>Embryophyta</taxon>
        <taxon>Tracheophyta</taxon>
        <taxon>Spermatophyta</taxon>
        <taxon>Magnoliopsida</taxon>
        <taxon>eudicotyledons</taxon>
        <taxon>Gunneridae</taxon>
        <taxon>Pentapetalae</taxon>
        <taxon>asterids</taxon>
        <taxon>lamiids</taxon>
        <taxon>Lamiales</taxon>
        <taxon>Pedaliaceae</taxon>
        <taxon>Sesamum</taxon>
    </lineage>
</organism>
<sequence length="202" mass="23174">MHHDREPRTYSEALEHAEWREAMNAEIEALERNKTWQITPLPGFTQIEGLDYTNSFSPVAKTMTVHLFLAFVAAQGWPLHQMDVNNAFLHGHLDEDLYMMPPEGYSVAPGMVFKLERSLYVLKQTSRQWNVELTVKLKEFGFLQSAHDHCLFTKRTTLGLMVLLVYVDDIPVTGSCVEEIQMVKDYLHNVFTSKTLGMHGTS</sequence>
<comment type="caution">
    <text evidence="2">The sequence shown here is derived from an EMBL/GenBank/DDBJ whole genome shotgun (WGS) entry which is preliminary data.</text>
</comment>
<reference evidence="2" key="2">
    <citation type="journal article" date="2024" name="Plant">
        <title>Genomic evolution and insights into agronomic trait innovations of Sesamum species.</title>
        <authorList>
            <person name="Miao H."/>
            <person name="Wang L."/>
            <person name="Qu L."/>
            <person name="Liu H."/>
            <person name="Sun Y."/>
            <person name="Le M."/>
            <person name="Wang Q."/>
            <person name="Wei S."/>
            <person name="Zheng Y."/>
            <person name="Lin W."/>
            <person name="Duan Y."/>
            <person name="Cao H."/>
            <person name="Xiong S."/>
            <person name="Wang X."/>
            <person name="Wei L."/>
            <person name="Li C."/>
            <person name="Ma Q."/>
            <person name="Ju M."/>
            <person name="Zhao R."/>
            <person name="Li G."/>
            <person name="Mu C."/>
            <person name="Tian Q."/>
            <person name="Mei H."/>
            <person name="Zhang T."/>
            <person name="Gao T."/>
            <person name="Zhang H."/>
        </authorList>
    </citation>
    <scope>NUCLEOTIDE SEQUENCE</scope>
    <source>
        <strain evidence="2">G01</strain>
    </source>
</reference>
<protein>
    <submittedName>
        <fullName evidence="2">Retrovirus-related Pol polyprotein from transposon RE1</fullName>
    </submittedName>
</protein>
<dbReference type="Pfam" id="PF07727">
    <property type="entry name" value="RVT_2"/>
    <property type="match status" value="1"/>
</dbReference>
<evidence type="ECO:0000313" key="2">
    <source>
        <dbReference type="EMBL" id="KAL0284129.1"/>
    </source>
</evidence>
<dbReference type="EMBL" id="JACGWK010001675">
    <property type="protein sequence ID" value="KAL0284129.1"/>
    <property type="molecule type" value="Genomic_DNA"/>
</dbReference>
<evidence type="ECO:0000259" key="1">
    <source>
        <dbReference type="Pfam" id="PF07727"/>
    </source>
</evidence>
<dbReference type="InterPro" id="IPR013103">
    <property type="entry name" value="RVT_2"/>
</dbReference>
<dbReference type="InterPro" id="IPR043502">
    <property type="entry name" value="DNA/RNA_pol_sf"/>
</dbReference>
<gene>
    <name evidence="2" type="ORF">Sangu_2844700</name>
</gene>
<feature type="domain" description="Reverse transcriptase Ty1/copia-type" evidence="1">
    <location>
        <begin position="42"/>
        <end position="197"/>
    </location>
</feature>
<dbReference type="SUPFAM" id="SSF56672">
    <property type="entry name" value="DNA/RNA polymerases"/>
    <property type="match status" value="1"/>
</dbReference>
<proteinExistence type="predicted"/>
<accession>A0AAW2IP00</accession>
<dbReference type="AlphaFoldDB" id="A0AAW2IP00"/>
<reference evidence="2" key="1">
    <citation type="submission" date="2020-06" db="EMBL/GenBank/DDBJ databases">
        <authorList>
            <person name="Li T."/>
            <person name="Hu X."/>
            <person name="Zhang T."/>
            <person name="Song X."/>
            <person name="Zhang H."/>
            <person name="Dai N."/>
            <person name="Sheng W."/>
            <person name="Hou X."/>
            <person name="Wei L."/>
        </authorList>
    </citation>
    <scope>NUCLEOTIDE SEQUENCE</scope>
    <source>
        <strain evidence="2">G01</strain>
        <tissue evidence="2">Leaf</tissue>
    </source>
</reference>